<dbReference type="InterPro" id="IPR036526">
    <property type="entry name" value="C-N_Hydrolase_sf"/>
</dbReference>
<gene>
    <name evidence="9 11" type="primary">lnt</name>
    <name evidence="11" type="ORF">EZJ19_12200</name>
</gene>
<dbReference type="UniPathway" id="UPA00666"/>
<dbReference type="GO" id="GO:0005886">
    <property type="term" value="C:plasma membrane"/>
    <property type="evidence" value="ECO:0007669"/>
    <property type="project" value="UniProtKB-SubCell"/>
</dbReference>
<keyword evidence="4 9" id="KW-0808">Transferase</keyword>
<dbReference type="PROSITE" id="PS50263">
    <property type="entry name" value="CN_HYDROLASE"/>
    <property type="match status" value="1"/>
</dbReference>
<comment type="function">
    <text evidence="9">Catalyzes the phospholipid dependent N-acylation of the N-terminal cysteine of apolipoprotein, the last step in lipoprotein maturation.</text>
</comment>
<feature type="transmembrane region" description="Helical" evidence="9">
    <location>
        <begin position="54"/>
        <end position="71"/>
    </location>
</feature>
<accession>A0A4R1B7H3</accession>
<dbReference type="OrthoDB" id="9804277at2"/>
<dbReference type="InterPro" id="IPR003010">
    <property type="entry name" value="C-N_Hydrolase"/>
</dbReference>
<feature type="transmembrane region" description="Helical" evidence="9">
    <location>
        <begin position="185"/>
        <end position="203"/>
    </location>
</feature>
<evidence type="ECO:0000256" key="1">
    <source>
        <dbReference type="ARBA" id="ARBA00004651"/>
    </source>
</evidence>
<dbReference type="SUPFAM" id="SSF56317">
    <property type="entry name" value="Carbon-nitrogen hydrolase"/>
    <property type="match status" value="1"/>
</dbReference>
<protein>
    <recommendedName>
        <fullName evidence="9">Apolipoprotein N-acyltransferase</fullName>
        <shortName evidence="9">ALP N-acyltransferase</shortName>
        <ecNumber evidence="9">2.3.1.269</ecNumber>
    </recommendedName>
</protein>
<dbReference type="PANTHER" id="PTHR38686:SF1">
    <property type="entry name" value="APOLIPOPROTEIN N-ACYLTRANSFERASE"/>
    <property type="match status" value="1"/>
</dbReference>
<evidence type="ECO:0000313" key="11">
    <source>
        <dbReference type="EMBL" id="TCJ12977.1"/>
    </source>
</evidence>
<evidence type="ECO:0000256" key="6">
    <source>
        <dbReference type="ARBA" id="ARBA00022989"/>
    </source>
</evidence>
<dbReference type="CDD" id="cd07571">
    <property type="entry name" value="ALP_N-acyl_transferase"/>
    <property type="match status" value="1"/>
</dbReference>
<proteinExistence type="inferred from homology"/>
<comment type="caution">
    <text evidence="11">The sequence shown here is derived from an EMBL/GenBank/DDBJ whole genome shotgun (WGS) entry which is preliminary data.</text>
</comment>
<evidence type="ECO:0000256" key="3">
    <source>
        <dbReference type="ARBA" id="ARBA00022475"/>
    </source>
</evidence>
<dbReference type="InterPro" id="IPR045378">
    <property type="entry name" value="LNT_N"/>
</dbReference>
<dbReference type="Pfam" id="PF00795">
    <property type="entry name" value="CN_hydrolase"/>
    <property type="match status" value="1"/>
</dbReference>
<dbReference type="NCBIfam" id="TIGR00546">
    <property type="entry name" value="lnt"/>
    <property type="match status" value="1"/>
</dbReference>
<evidence type="ECO:0000256" key="5">
    <source>
        <dbReference type="ARBA" id="ARBA00022692"/>
    </source>
</evidence>
<dbReference type="HAMAP" id="MF_01148">
    <property type="entry name" value="Lnt"/>
    <property type="match status" value="1"/>
</dbReference>
<dbReference type="Gene3D" id="3.60.110.10">
    <property type="entry name" value="Carbon-nitrogen hydrolase"/>
    <property type="match status" value="1"/>
</dbReference>
<dbReference type="EMBL" id="SJZB01000042">
    <property type="protein sequence ID" value="TCJ12977.1"/>
    <property type="molecule type" value="Genomic_DNA"/>
</dbReference>
<evidence type="ECO:0000256" key="9">
    <source>
        <dbReference type="HAMAP-Rule" id="MF_01148"/>
    </source>
</evidence>
<evidence type="ECO:0000256" key="2">
    <source>
        <dbReference type="ARBA" id="ARBA00010065"/>
    </source>
</evidence>
<dbReference type="RefSeq" id="WP_131447952.1">
    <property type="nucleotide sequence ID" value="NZ_SJZB01000042.1"/>
</dbReference>
<feature type="transmembrane region" description="Helical" evidence="9">
    <location>
        <begin position="83"/>
        <end position="105"/>
    </location>
</feature>
<dbReference type="PANTHER" id="PTHR38686">
    <property type="entry name" value="APOLIPOPROTEIN N-ACYLTRANSFERASE"/>
    <property type="match status" value="1"/>
</dbReference>
<evidence type="ECO:0000313" key="12">
    <source>
        <dbReference type="Proteomes" id="UP000295443"/>
    </source>
</evidence>
<sequence length="482" mass="52532">MRLILATRLLPLLLGGISVLGFAPHYLFPLPVLALAGLFRLLRDAGQREAALRGWLFGLGWFGAGVSWVYVSMHDVGGLPVPLAGGLTLLFAAFLALFPALATWLPARWARPGAARLTWLLPACWALAEWLRGWLLTGFPWQALGYSQAPYGPLAAYAPLLGVYGVSWLAALSAGALAGWRVRPLALVALVWLAGLGLARVDWTRPVGAPITVSLLQGNIAQDMKFRPEKLADTLILYRDMILASDSRLIVLPETAWPLFLDVVPDDYLAPLRAHVRGLGGHLLVGVPERDGRGHYYNSVALFDGGAPQVYRKSHLVPFGEFVPWGTHWFVDAMAIPLSDFSRGGRRQAPLRADDQRIAANVCYEDVFGEELRHALPEATLMVNVSNDAWFGDSYAPWQHHQIAQMRALETGRWWLKVNNTGVTAILDAKGRTVASLKPFSTGILDGAVQGMTGSTPYARWGNGAFLALVSVALALCGRRAR</sequence>
<reference evidence="11 12" key="1">
    <citation type="submission" date="2019-03" db="EMBL/GenBank/DDBJ databases">
        <title>Genome sequence of Thiobacillaceae bacterium LSR1, a sulfur-oxidizing bacterium isolated from freshwater sediment.</title>
        <authorList>
            <person name="Li S."/>
        </authorList>
    </citation>
    <scope>NUCLEOTIDE SEQUENCE [LARGE SCALE GENOMIC DNA]</scope>
    <source>
        <strain evidence="11 12">LSR1</strain>
    </source>
</reference>
<organism evidence="11 12">
    <name type="scientific">Parasulfuritortus cantonensis</name>
    <dbReference type="NCBI Taxonomy" id="2528202"/>
    <lineage>
        <taxon>Bacteria</taxon>
        <taxon>Pseudomonadati</taxon>
        <taxon>Pseudomonadota</taxon>
        <taxon>Betaproteobacteria</taxon>
        <taxon>Nitrosomonadales</taxon>
        <taxon>Thiobacillaceae</taxon>
        <taxon>Parasulfuritortus</taxon>
    </lineage>
</organism>
<dbReference type="Proteomes" id="UP000295443">
    <property type="component" value="Unassembled WGS sequence"/>
</dbReference>
<keyword evidence="11" id="KW-0449">Lipoprotein</keyword>
<keyword evidence="6 9" id="KW-1133">Transmembrane helix</keyword>
<keyword evidence="8 9" id="KW-0012">Acyltransferase</keyword>
<evidence type="ECO:0000256" key="8">
    <source>
        <dbReference type="ARBA" id="ARBA00023315"/>
    </source>
</evidence>
<feature type="transmembrane region" description="Helical" evidence="9">
    <location>
        <begin position="156"/>
        <end position="178"/>
    </location>
</feature>
<keyword evidence="12" id="KW-1185">Reference proteome</keyword>
<dbReference type="Pfam" id="PF20154">
    <property type="entry name" value="LNT_N"/>
    <property type="match status" value="1"/>
</dbReference>
<comment type="catalytic activity">
    <reaction evidence="9">
        <text>N-terminal S-1,2-diacyl-sn-glyceryl-L-cysteinyl-[lipoprotein] + a glycerophospholipid = N-acyl-S-1,2-diacyl-sn-glyceryl-L-cysteinyl-[lipoprotein] + a 2-acyl-sn-glycero-3-phospholipid + H(+)</text>
        <dbReference type="Rhea" id="RHEA:48228"/>
        <dbReference type="Rhea" id="RHEA-COMP:14681"/>
        <dbReference type="Rhea" id="RHEA-COMP:14684"/>
        <dbReference type="ChEBI" id="CHEBI:15378"/>
        <dbReference type="ChEBI" id="CHEBI:136912"/>
        <dbReference type="ChEBI" id="CHEBI:140656"/>
        <dbReference type="ChEBI" id="CHEBI:140657"/>
        <dbReference type="ChEBI" id="CHEBI:140660"/>
        <dbReference type="EC" id="2.3.1.269"/>
    </reaction>
</comment>
<dbReference type="GO" id="GO:0016410">
    <property type="term" value="F:N-acyltransferase activity"/>
    <property type="evidence" value="ECO:0007669"/>
    <property type="project" value="UniProtKB-UniRule"/>
</dbReference>
<evidence type="ECO:0000256" key="4">
    <source>
        <dbReference type="ARBA" id="ARBA00022679"/>
    </source>
</evidence>
<evidence type="ECO:0000256" key="7">
    <source>
        <dbReference type="ARBA" id="ARBA00023136"/>
    </source>
</evidence>
<feature type="domain" description="CN hydrolase" evidence="10">
    <location>
        <begin position="216"/>
        <end position="451"/>
    </location>
</feature>
<dbReference type="GO" id="GO:0042158">
    <property type="term" value="P:lipoprotein biosynthetic process"/>
    <property type="evidence" value="ECO:0007669"/>
    <property type="project" value="UniProtKB-UniRule"/>
</dbReference>
<keyword evidence="3 9" id="KW-1003">Cell membrane</keyword>
<dbReference type="EC" id="2.3.1.269" evidence="9"/>
<comment type="subcellular location">
    <subcellularLocation>
        <location evidence="1 9">Cell membrane</location>
        <topology evidence="1 9">Multi-pass membrane protein</topology>
    </subcellularLocation>
</comment>
<dbReference type="InterPro" id="IPR004563">
    <property type="entry name" value="Apolipo_AcylTrfase"/>
</dbReference>
<dbReference type="AlphaFoldDB" id="A0A4R1B7H3"/>
<keyword evidence="5 9" id="KW-0812">Transmembrane</keyword>
<feature type="transmembrane region" description="Helical" evidence="9">
    <location>
        <begin position="25"/>
        <end position="42"/>
    </location>
</feature>
<keyword evidence="7 9" id="KW-0472">Membrane</keyword>
<name>A0A4R1B7H3_9PROT</name>
<comment type="similarity">
    <text evidence="2 9">Belongs to the CN hydrolase family. Apolipoprotein N-acyltransferase subfamily.</text>
</comment>
<feature type="transmembrane region" description="Helical" evidence="9">
    <location>
        <begin position="117"/>
        <end position="136"/>
    </location>
</feature>
<evidence type="ECO:0000259" key="10">
    <source>
        <dbReference type="PROSITE" id="PS50263"/>
    </source>
</evidence>
<comment type="pathway">
    <text evidence="9">Protein modification; lipoprotein biosynthesis (N-acyl transfer).</text>
</comment>